<accession>G3MAX8</accession>
<dbReference type="InterPro" id="IPR027393">
    <property type="entry name" value="Virus_scaffolding_prot_C"/>
</dbReference>
<dbReference type="InterPro" id="IPR014957">
    <property type="entry name" value="IDEAL_dom"/>
</dbReference>
<feature type="domain" description="IDEAL" evidence="1">
    <location>
        <begin position="142"/>
        <end position="178"/>
    </location>
</feature>
<proteinExistence type="predicted"/>
<dbReference type="RefSeq" id="YP_009015890.1">
    <property type="nucleotide sequence ID" value="NC_023719.1"/>
</dbReference>
<dbReference type="KEGG" id="vg:18563808"/>
<dbReference type="Pfam" id="PF08858">
    <property type="entry name" value="IDEAL"/>
    <property type="match status" value="1"/>
</dbReference>
<protein>
    <submittedName>
        <fullName evidence="2">Gp598</fullName>
    </submittedName>
</protein>
<dbReference type="SMART" id="SM00914">
    <property type="entry name" value="IDEAL"/>
    <property type="match status" value="1"/>
</dbReference>
<name>G3MAX8_9CAUD</name>
<dbReference type="Pfam" id="PF08864">
    <property type="entry name" value="UPF0302"/>
    <property type="match status" value="1"/>
</dbReference>
<evidence type="ECO:0000313" key="3">
    <source>
        <dbReference type="Proteomes" id="UP000009273"/>
    </source>
</evidence>
<evidence type="ECO:0000259" key="1">
    <source>
        <dbReference type="SMART" id="SM00914"/>
    </source>
</evidence>
<reference evidence="2 3" key="1">
    <citation type="submission" date="2011-09" db="EMBL/GenBank/DDBJ databases">
        <authorList>
            <person name="Pope W.H."/>
            <person name="Pedulla M.L."/>
            <person name="Ford M.E."/>
            <person name="Peebles C.L."/>
            <person name="Hatfull G.H."/>
            <person name="Hendrix R.W."/>
        </authorList>
    </citation>
    <scope>NUCLEOTIDE SEQUENCE [LARGE SCALE GENOMIC DNA]</scope>
    <source>
        <strain evidence="2">G</strain>
    </source>
</reference>
<keyword evidence="3" id="KW-1185">Reference proteome</keyword>
<sequence length="183" mass="21529">MKINNVSAQDKRKFLRIMLDKLDFSKRDFAWVKDFLLHRQNYAKTLKKIHFVDNPEGLNNIIILSDKYKLGGTALHLVTDNTIITDVDQINEMINEATARKRFYLYVNTDENLMKFESFINIVLDNNKAKMPEEYVKAADDIIAQAMKEAEIQQLSKKIDEALDDNDKELFYDYTNQLKELRK</sequence>
<dbReference type="InterPro" id="IPR014963">
    <property type="entry name" value="UPF0302_N"/>
</dbReference>
<gene>
    <name evidence="2" type="primary">598</name>
    <name evidence="2" type="ORF">G_598</name>
</gene>
<dbReference type="InterPro" id="IPR038091">
    <property type="entry name" value="UPF0302_N_sf"/>
</dbReference>
<dbReference type="InterPro" id="IPR011188">
    <property type="entry name" value="UPF0302"/>
</dbReference>
<dbReference type="EMBL" id="JN638751">
    <property type="protein sequence ID" value="AEO93843.1"/>
    <property type="molecule type" value="Genomic_DNA"/>
</dbReference>
<dbReference type="GeneID" id="18563808"/>
<dbReference type="Gene3D" id="3.40.1530.30">
    <property type="entry name" value="Uncharacterised family UPF0302, N-terminal domain"/>
    <property type="match status" value="1"/>
</dbReference>
<organism evidence="2 3">
    <name type="scientific">Bacillus phage G</name>
    <dbReference type="NCBI Taxonomy" id="2884420"/>
    <lineage>
        <taxon>Viruses</taxon>
        <taxon>Duplodnaviria</taxon>
        <taxon>Heunggongvirae</taxon>
        <taxon>Uroviricota</taxon>
        <taxon>Caudoviricetes</taxon>
        <taxon>Donellivirus</taxon>
        <taxon>Donellivirus gee</taxon>
    </lineage>
</organism>
<dbReference type="Proteomes" id="UP000009273">
    <property type="component" value="Segment"/>
</dbReference>
<dbReference type="PIRSF" id="PIRSF007165">
    <property type="entry name" value="UCP007165"/>
    <property type="match status" value="1"/>
</dbReference>
<dbReference type="Gene3D" id="4.10.810.10">
    <property type="entry name" value="Virus Scaffolding Protein, Chain A"/>
    <property type="match status" value="1"/>
</dbReference>
<evidence type="ECO:0000313" key="2">
    <source>
        <dbReference type="EMBL" id="AEO93843.1"/>
    </source>
</evidence>